<feature type="compositionally biased region" description="Polar residues" evidence="4">
    <location>
        <begin position="411"/>
        <end position="421"/>
    </location>
</feature>
<comment type="caution">
    <text evidence="5">The sequence shown here is derived from an EMBL/GenBank/DDBJ whole genome shotgun (WGS) entry which is preliminary data.</text>
</comment>
<dbReference type="AlphaFoldDB" id="A0AAQ4DQY6"/>
<accession>A0AAQ4DQY6</accession>
<keyword evidence="3" id="KW-0539">Nucleus</keyword>
<dbReference type="Proteomes" id="UP001321473">
    <property type="component" value="Unassembled WGS sequence"/>
</dbReference>
<evidence type="ECO:0000313" key="6">
    <source>
        <dbReference type="Proteomes" id="UP001321473"/>
    </source>
</evidence>
<comment type="subcellular location">
    <subcellularLocation>
        <location evidence="1">Nucleus</location>
    </subcellularLocation>
</comment>
<evidence type="ECO:0000256" key="2">
    <source>
        <dbReference type="ARBA" id="ARBA00023125"/>
    </source>
</evidence>
<protein>
    <submittedName>
        <fullName evidence="5">Uncharacterized protein</fullName>
    </submittedName>
</protein>
<dbReference type="InterPro" id="IPR051365">
    <property type="entry name" value="TOX_HMG-box_domain"/>
</dbReference>
<dbReference type="PANTHER" id="PTHR45781">
    <property type="entry name" value="AGAP000281-PA"/>
    <property type="match status" value="1"/>
</dbReference>
<evidence type="ECO:0000256" key="3">
    <source>
        <dbReference type="ARBA" id="ARBA00023242"/>
    </source>
</evidence>
<evidence type="ECO:0000256" key="4">
    <source>
        <dbReference type="SAM" id="MobiDB-lite"/>
    </source>
</evidence>
<organism evidence="5 6">
    <name type="scientific">Amblyomma americanum</name>
    <name type="common">Lone star tick</name>
    <dbReference type="NCBI Taxonomy" id="6943"/>
    <lineage>
        <taxon>Eukaryota</taxon>
        <taxon>Metazoa</taxon>
        <taxon>Ecdysozoa</taxon>
        <taxon>Arthropoda</taxon>
        <taxon>Chelicerata</taxon>
        <taxon>Arachnida</taxon>
        <taxon>Acari</taxon>
        <taxon>Parasitiformes</taxon>
        <taxon>Ixodida</taxon>
        <taxon>Ixodoidea</taxon>
        <taxon>Ixodidae</taxon>
        <taxon>Amblyomminae</taxon>
        <taxon>Amblyomma</taxon>
    </lineage>
</organism>
<feature type="region of interest" description="Disordered" evidence="4">
    <location>
        <begin position="322"/>
        <end position="361"/>
    </location>
</feature>
<feature type="region of interest" description="Disordered" evidence="4">
    <location>
        <begin position="162"/>
        <end position="188"/>
    </location>
</feature>
<dbReference type="EMBL" id="JARKHS020027989">
    <property type="protein sequence ID" value="KAK8764876.1"/>
    <property type="molecule type" value="Genomic_DNA"/>
</dbReference>
<reference evidence="5 6" key="1">
    <citation type="journal article" date="2023" name="Arcadia Sci">
        <title>De novo assembly of a long-read Amblyomma americanum tick genome.</title>
        <authorList>
            <person name="Chou S."/>
            <person name="Poskanzer K.E."/>
            <person name="Rollins M."/>
            <person name="Thuy-Boun P.S."/>
        </authorList>
    </citation>
    <scope>NUCLEOTIDE SEQUENCE [LARGE SCALE GENOMIC DNA]</scope>
    <source>
        <strain evidence="5">F_SG_1</strain>
        <tissue evidence="5">Salivary glands</tissue>
    </source>
</reference>
<dbReference type="GO" id="GO:0005634">
    <property type="term" value="C:nucleus"/>
    <property type="evidence" value="ECO:0007669"/>
    <property type="project" value="UniProtKB-SubCell"/>
</dbReference>
<feature type="compositionally biased region" description="Polar residues" evidence="4">
    <location>
        <begin position="44"/>
        <end position="67"/>
    </location>
</feature>
<name>A0AAQ4DQY6_AMBAM</name>
<dbReference type="GO" id="GO:0006357">
    <property type="term" value="P:regulation of transcription by RNA polymerase II"/>
    <property type="evidence" value="ECO:0007669"/>
    <property type="project" value="TreeGrafter"/>
</dbReference>
<dbReference type="GO" id="GO:0031490">
    <property type="term" value="F:chromatin DNA binding"/>
    <property type="evidence" value="ECO:0007669"/>
    <property type="project" value="TreeGrafter"/>
</dbReference>
<gene>
    <name evidence="5" type="ORF">V5799_032516</name>
</gene>
<sequence length="490" mass="51928">MPCNDGTLGLITAPSGNAVDAACPHASADPRGHAALDRGPGAQLEQSTGQRSTAQEYVSTPFTQPASSRCAPDLPLVVPPYVFSLAFGDAALMDPPGLQTALDDSRQSRPQPYCYHDSSGYSATNYNHGSNVKSAMSQCAGRYQFKGALNSEEQVDLSRFDFGDLGFADEPPTDLPGEQYPLDSNKQPLPRFSYWGVADQTGQQGASVDSPPLDQQPVSPSSSGIGGEYPTNKLGQGGTLDDSLYSGNQLAWPPSLDCFLEVPTDEDGSKDSRDEALNGMQQPCLVQSSSVTTHLSTEPQVVRQHTVADKTLAGTGSNGAGCNWNDLAVPPIHPPVSGTTGTDVPEQDERPGTSRDLVYSQKQQDCEASSWSLIPHQSNQDNAATGHVPSPPVSMLRSQDASKLADEASVARQSSVQCSGTESGGRMNQRKADTAEACPQRCIRVGCTFLAVQSYEWDGEYCSRECVVSHCNASFAAWVAARRGAGDAAE</sequence>
<feature type="region of interest" description="Disordered" evidence="4">
    <location>
        <begin position="24"/>
        <end position="69"/>
    </location>
</feature>
<keyword evidence="6" id="KW-1185">Reference proteome</keyword>
<evidence type="ECO:0000256" key="1">
    <source>
        <dbReference type="ARBA" id="ARBA00004123"/>
    </source>
</evidence>
<feature type="region of interest" description="Disordered" evidence="4">
    <location>
        <begin position="377"/>
        <end position="432"/>
    </location>
</feature>
<evidence type="ECO:0000313" key="5">
    <source>
        <dbReference type="EMBL" id="KAK8764876.1"/>
    </source>
</evidence>
<dbReference type="PANTHER" id="PTHR45781:SF1">
    <property type="entry name" value="HMG BOX DOMAIN-CONTAINING PROTEIN"/>
    <property type="match status" value="1"/>
</dbReference>
<proteinExistence type="predicted"/>
<keyword evidence="2" id="KW-0238">DNA-binding</keyword>
<feature type="region of interest" description="Disordered" evidence="4">
    <location>
        <begin position="200"/>
        <end position="237"/>
    </location>
</feature>